<dbReference type="STRING" id="4999.A0A1Y1UI22"/>
<feature type="compositionally biased region" description="Low complexity" evidence="2">
    <location>
        <begin position="650"/>
        <end position="674"/>
    </location>
</feature>
<name>A0A1Y1UI22_9TREE</name>
<dbReference type="RefSeq" id="XP_021871162.1">
    <property type="nucleotide sequence ID" value="XM_022012755.1"/>
</dbReference>
<sequence length="1559" mass="170402">MFKLLKDLTRPPEPLSPRLPSHSDHSAASHHPHSSPVPRLRGRASPAPSRQASPVTRVIDLPDDNPPTQELEGDGKKVRELLEALDTVKDGVMGYVEILSQLNSIRCNHTALQAFRIQKGFPRLFRTLKHLAASSSVPDEGDDERHVEQVQRMEGLRMWFEVLGWALRERESTKAFEALGGYMALLDPLRELSAPLSSSSTAISSMAGSSASSSMTVTAPPVPDPKILSHLLAYIFNNNYTLLSIFSKGYSETVDIPTLTQQLGDVNLSRPRALSLLWSYIWGTPSHLPSKTRKGKDKAGQPQWSTANGKLESESGRDKALEMTFGIMYAAAQSSIANLFALCSSLPFLPRFLLDRLYGPEQERKYEITFPARDDWYVPETNDGNASLLEDGFEWTAPQGSLRTIYLDLLRRLLDGGVDQTVVWRLFTLVKTTAEITTSHKPTVVPKGEEFDSSQDKDYLSPPVVSQDFAGSDRTIDDSTSSITSTSAISGSNRHLAPESPRSPGLVDTSAPTTPTPDPSSSRKPRIPRLTIDPSPQVQRESLNTEILDLIRHAMKARWPDSFLFRGLGTSDECGIELRDMGRSWPHPAKGFNFSCWIYISKLNRPITLLHVSQANQSHPLFQLRILENSQVSVLASVYRPESTHPPQPQAAASQAANGSVSSAQTPAAPSPAESSEETPVPDEIICSAPDALIAHGQWVHFSVGCRKPKGLELAEARIFVNGVRVGAMRLHYPVPAPPGPATQHVLHSKPASSADAIRLSVGKPWKLGKGKEEEKLGLGREEENEFLLGRTLFVEDVLPEDIVLLFYHLGPRYHGNFHDPLGKFLTYEAATSINVYLSAQAAAADDKSLFTSKSNSDLVKAIRQGSVVPEEHILLSLISKDATPSDVAAGLGAQYCINGAVPHPVRAAQLRHGIASIVGPSESILPFSNQCLDDSVTCVGGGAVVLKMIDMAKTSEELAITLGILRDMLKHSWAASEEMERIRGFDLLAAILRPKMVNLVDIPCTKIILAMLGINMDRPNAATVHNSAAYRALGLEFELWSRASLGVVTLYLQHFEYLLATSKHARYNVLRTFQKAAMVRKMLYALRSNLFDLAVVPVVVDTLKLVLLARWSGADAIKPTFSYLISALCQSPSSVYPSAITSEPPASQAPAAQILSMIAGLTHNGPRLVKLNRSIALHRLLVIFISSNSAPYVIIPCLDILERCILTSGLESFQRSFEAEGGFALLARTLGPVWTGDIQARVLRMLTGPSSSDGKTLLCPTLISAVLSALDCLLQTGDDPFKPSRRGSMSSIRSVSMTPMATTTDLNGVPPSEDTRLEDLLRSLTALYRSNSLFRRTFTNRRVEQMLPALVDFAAMSSSSPHPERTNAQRSAAAEWLQAIIDKHKISHSLISQIKLVIEQLRSPIITTSPPASSSQAPSPRPSSVHLARSFTGRMGTTPPPTPSPSGPIPRRRPSTDASFSPFPAQRFRAGERKAPSLKRVLTGESILEGGKDKNAAWKLIIIQTVSDGIHNVSTHASPGFAKPFQDDSREKRTLAQVVRSRLATCRFCFASREWPVA</sequence>
<dbReference type="GeneID" id="33554563"/>
<feature type="region of interest" description="Disordered" evidence="2">
    <location>
        <begin position="288"/>
        <end position="315"/>
    </location>
</feature>
<evidence type="ECO:0000256" key="2">
    <source>
        <dbReference type="SAM" id="MobiDB-lite"/>
    </source>
</evidence>
<accession>A0A1Y1UI22</accession>
<feature type="region of interest" description="Disordered" evidence="2">
    <location>
        <begin position="444"/>
        <end position="538"/>
    </location>
</feature>
<feature type="compositionally biased region" description="Low complexity" evidence="2">
    <location>
        <begin position="478"/>
        <end position="492"/>
    </location>
</feature>
<proteinExistence type="predicted"/>
<evidence type="ECO:0000313" key="4">
    <source>
        <dbReference type="Proteomes" id="UP000193218"/>
    </source>
</evidence>
<comment type="caution">
    <text evidence="3">The sequence shown here is derived from an EMBL/GenBank/DDBJ whole genome shotgun (WGS) entry which is preliminary data.</text>
</comment>
<feature type="compositionally biased region" description="Basic and acidic residues" evidence="2">
    <location>
        <begin position="447"/>
        <end position="459"/>
    </location>
</feature>
<gene>
    <name evidence="3" type="ORF">BD324DRAFT_427167</name>
</gene>
<keyword evidence="1" id="KW-0853">WD repeat</keyword>
<dbReference type="Proteomes" id="UP000193218">
    <property type="component" value="Unassembled WGS sequence"/>
</dbReference>
<feature type="compositionally biased region" description="Basic and acidic residues" evidence="2">
    <location>
        <begin position="1"/>
        <end position="10"/>
    </location>
</feature>
<feature type="compositionally biased region" description="Low complexity" evidence="2">
    <location>
        <begin position="1409"/>
        <end position="1425"/>
    </location>
</feature>
<feature type="region of interest" description="Disordered" evidence="2">
    <location>
        <begin position="1"/>
        <end position="75"/>
    </location>
</feature>
<keyword evidence="4" id="KW-1185">Reference proteome</keyword>
<dbReference type="InterPro" id="IPR051944">
    <property type="entry name" value="BEACH_domain_protein"/>
</dbReference>
<feature type="region of interest" description="Disordered" evidence="2">
    <location>
        <begin position="640"/>
        <end position="680"/>
    </location>
</feature>
<feature type="region of interest" description="Disordered" evidence="2">
    <location>
        <begin position="1409"/>
        <end position="1470"/>
    </location>
</feature>
<dbReference type="PANTHER" id="PTHR46108:SF4">
    <property type="entry name" value="BLUE CHEESE"/>
    <property type="match status" value="1"/>
</dbReference>
<feature type="compositionally biased region" description="Pro residues" evidence="2">
    <location>
        <begin position="1439"/>
        <end position="1449"/>
    </location>
</feature>
<dbReference type="PANTHER" id="PTHR46108">
    <property type="entry name" value="BLUE CHEESE"/>
    <property type="match status" value="1"/>
</dbReference>
<dbReference type="InParanoid" id="A0A1Y1UI22"/>
<dbReference type="OrthoDB" id="2572121at2759"/>
<reference evidence="3 4" key="1">
    <citation type="submission" date="2017-03" db="EMBL/GenBank/DDBJ databases">
        <title>Widespread Adenine N6-methylation of Active Genes in Fungi.</title>
        <authorList>
            <consortium name="DOE Joint Genome Institute"/>
            <person name="Mondo S.J."/>
            <person name="Dannebaum R.O."/>
            <person name="Kuo R.C."/>
            <person name="Louie K.B."/>
            <person name="Bewick A.J."/>
            <person name="Labutti K."/>
            <person name="Haridas S."/>
            <person name="Kuo A."/>
            <person name="Salamov A."/>
            <person name="Ahrendt S.R."/>
            <person name="Lau R."/>
            <person name="Bowen B.P."/>
            <person name="Lipzen A."/>
            <person name="Sullivan W."/>
            <person name="Andreopoulos W.B."/>
            <person name="Clum A."/>
            <person name="Lindquist E."/>
            <person name="Daum C."/>
            <person name="Northen T.R."/>
            <person name="Ramamoorthy G."/>
            <person name="Schmitz R.J."/>
            <person name="Gryganskyi A."/>
            <person name="Culley D."/>
            <person name="Magnuson J."/>
            <person name="James T.Y."/>
            <person name="O'Malley M.A."/>
            <person name="Stajich J.E."/>
            <person name="Spatafora J.W."/>
            <person name="Visel A."/>
            <person name="Grigoriev I.V."/>
        </authorList>
    </citation>
    <scope>NUCLEOTIDE SEQUENCE [LARGE SCALE GENOMIC DNA]</scope>
    <source>
        <strain evidence="3 4">NRRL Y-17943</strain>
    </source>
</reference>
<organism evidence="3 4">
    <name type="scientific">Kockovaella imperatae</name>
    <dbReference type="NCBI Taxonomy" id="4999"/>
    <lineage>
        <taxon>Eukaryota</taxon>
        <taxon>Fungi</taxon>
        <taxon>Dikarya</taxon>
        <taxon>Basidiomycota</taxon>
        <taxon>Agaricomycotina</taxon>
        <taxon>Tremellomycetes</taxon>
        <taxon>Tremellales</taxon>
        <taxon>Cuniculitremaceae</taxon>
        <taxon>Kockovaella</taxon>
    </lineage>
</organism>
<evidence type="ECO:0000256" key="1">
    <source>
        <dbReference type="ARBA" id="ARBA00022574"/>
    </source>
</evidence>
<dbReference type="EMBL" id="NBSH01000006">
    <property type="protein sequence ID" value="ORX37124.1"/>
    <property type="molecule type" value="Genomic_DNA"/>
</dbReference>
<evidence type="ECO:0000313" key="3">
    <source>
        <dbReference type="EMBL" id="ORX37124.1"/>
    </source>
</evidence>
<protein>
    <submittedName>
        <fullName evidence="3">Uncharacterized protein</fullName>
    </submittedName>
</protein>